<dbReference type="InterPro" id="IPR000847">
    <property type="entry name" value="LysR_HTH_N"/>
</dbReference>
<keyword evidence="4" id="KW-0804">Transcription</keyword>
<dbReference type="Pfam" id="PF00126">
    <property type="entry name" value="HTH_1"/>
    <property type="match status" value="1"/>
</dbReference>
<dbReference type="PANTHER" id="PTHR30537:SF5">
    <property type="entry name" value="HTH-TYPE TRANSCRIPTIONAL ACTIVATOR TTDR-RELATED"/>
    <property type="match status" value="1"/>
</dbReference>
<dbReference type="InterPro" id="IPR005119">
    <property type="entry name" value="LysR_subst-bd"/>
</dbReference>
<accession>A0A5E4RAE7</accession>
<sequence length="318" mass="34926">MGIDFNDIALFVHVVKAGSFVRGGQQLGIPPSTGSRRIQMLEKQVGVRLLQRSTRRLVLTEAGEAFYAECVGQVDSLFESYRQIADQSAEPRGRVRVAAPADFFNWFPLAEVTTFLESYPKIRLDFVLNDARVDLLRDGIDLAIRAGHVAEPTVVVRRIGATRSMLVASPRYLQTIERISTPEDLANADCILPTGSESRAAIWRLDGNSAESEVAVGGKFSANSARVQLDAAIAGLGIALLPELMTRAGLEGGALERVLPDYSQREVDVHFVYPSNRHIPRSVRAFADFAENVMVREAIVRPVGQAQKKVTGKRPSRQ</sequence>
<gene>
    <name evidence="6" type="ORF">PAN31108_00001</name>
</gene>
<dbReference type="GO" id="GO:0003700">
    <property type="term" value="F:DNA-binding transcription factor activity"/>
    <property type="evidence" value="ECO:0007669"/>
    <property type="project" value="InterPro"/>
</dbReference>
<feature type="domain" description="HTH lysR-type" evidence="5">
    <location>
        <begin position="3"/>
        <end position="60"/>
    </location>
</feature>
<dbReference type="GO" id="GO:0006351">
    <property type="term" value="P:DNA-templated transcription"/>
    <property type="evidence" value="ECO:0007669"/>
    <property type="project" value="TreeGrafter"/>
</dbReference>
<dbReference type="InterPro" id="IPR036390">
    <property type="entry name" value="WH_DNA-bd_sf"/>
</dbReference>
<dbReference type="EMBL" id="CABPSB010000001">
    <property type="protein sequence ID" value="VVD59009.1"/>
    <property type="molecule type" value="Genomic_DNA"/>
</dbReference>
<evidence type="ECO:0000256" key="4">
    <source>
        <dbReference type="ARBA" id="ARBA00023163"/>
    </source>
</evidence>
<dbReference type="GO" id="GO:0043565">
    <property type="term" value="F:sequence-specific DNA binding"/>
    <property type="evidence" value="ECO:0007669"/>
    <property type="project" value="TreeGrafter"/>
</dbReference>
<dbReference type="SUPFAM" id="SSF46785">
    <property type="entry name" value="Winged helix' DNA-binding domain"/>
    <property type="match status" value="1"/>
</dbReference>
<proteinExistence type="inferred from homology"/>
<dbReference type="PROSITE" id="PS50931">
    <property type="entry name" value="HTH_LYSR"/>
    <property type="match status" value="1"/>
</dbReference>
<organism evidence="6 7">
    <name type="scientific">Pandoraea anhela</name>
    <dbReference type="NCBI Taxonomy" id="2508295"/>
    <lineage>
        <taxon>Bacteria</taxon>
        <taxon>Pseudomonadati</taxon>
        <taxon>Pseudomonadota</taxon>
        <taxon>Betaproteobacteria</taxon>
        <taxon>Burkholderiales</taxon>
        <taxon>Burkholderiaceae</taxon>
        <taxon>Pandoraea</taxon>
    </lineage>
</organism>
<dbReference type="Pfam" id="PF03466">
    <property type="entry name" value="LysR_substrate"/>
    <property type="match status" value="1"/>
</dbReference>
<dbReference type="CDD" id="cd08422">
    <property type="entry name" value="PBP2_CrgA_like"/>
    <property type="match status" value="1"/>
</dbReference>
<keyword evidence="3" id="KW-0238">DNA-binding</keyword>
<keyword evidence="2" id="KW-0805">Transcription regulation</keyword>
<keyword evidence="7" id="KW-1185">Reference proteome</keyword>
<dbReference type="FunFam" id="1.10.10.10:FF:000001">
    <property type="entry name" value="LysR family transcriptional regulator"/>
    <property type="match status" value="1"/>
</dbReference>
<evidence type="ECO:0000313" key="7">
    <source>
        <dbReference type="Proteomes" id="UP000406256"/>
    </source>
</evidence>
<name>A0A5E4RAE7_9BURK</name>
<evidence type="ECO:0000256" key="1">
    <source>
        <dbReference type="ARBA" id="ARBA00009437"/>
    </source>
</evidence>
<dbReference type="OrthoDB" id="116299at2"/>
<evidence type="ECO:0000256" key="2">
    <source>
        <dbReference type="ARBA" id="ARBA00023015"/>
    </source>
</evidence>
<dbReference type="Gene3D" id="3.40.190.290">
    <property type="match status" value="1"/>
</dbReference>
<evidence type="ECO:0000259" key="5">
    <source>
        <dbReference type="PROSITE" id="PS50931"/>
    </source>
</evidence>
<dbReference type="InterPro" id="IPR058163">
    <property type="entry name" value="LysR-type_TF_proteobact-type"/>
</dbReference>
<comment type="similarity">
    <text evidence="1">Belongs to the LysR transcriptional regulatory family.</text>
</comment>
<dbReference type="RefSeq" id="WP_150666874.1">
    <property type="nucleotide sequence ID" value="NZ_CABPSB010000001.1"/>
</dbReference>
<dbReference type="Gene3D" id="1.10.10.10">
    <property type="entry name" value="Winged helix-like DNA-binding domain superfamily/Winged helix DNA-binding domain"/>
    <property type="match status" value="1"/>
</dbReference>
<dbReference type="AlphaFoldDB" id="A0A5E4RAE7"/>
<reference evidence="6 7" key="1">
    <citation type="submission" date="2019-08" db="EMBL/GenBank/DDBJ databases">
        <authorList>
            <person name="Peeters C."/>
        </authorList>
    </citation>
    <scope>NUCLEOTIDE SEQUENCE [LARGE SCALE GENOMIC DNA]</scope>
    <source>
        <strain evidence="6 7">LMG 31108</strain>
    </source>
</reference>
<evidence type="ECO:0000256" key="3">
    <source>
        <dbReference type="ARBA" id="ARBA00023125"/>
    </source>
</evidence>
<evidence type="ECO:0000313" key="6">
    <source>
        <dbReference type="EMBL" id="VVD59009.1"/>
    </source>
</evidence>
<dbReference type="SUPFAM" id="SSF53850">
    <property type="entry name" value="Periplasmic binding protein-like II"/>
    <property type="match status" value="1"/>
</dbReference>
<protein>
    <submittedName>
        <fullName evidence="6">LysR family transcriptional regulator</fullName>
    </submittedName>
</protein>
<dbReference type="PANTHER" id="PTHR30537">
    <property type="entry name" value="HTH-TYPE TRANSCRIPTIONAL REGULATOR"/>
    <property type="match status" value="1"/>
</dbReference>
<dbReference type="InterPro" id="IPR036388">
    <property type="entry name" value="WH-like_DNA-bd_sf"/>
</dbReference>
<dbReference type="Proteomes" id="UP000406256">
    <property type="component" value="Unassembled WGS sequence"/>
</dbReference>